<dbReference type="SUPFAM" id="SSF89372">
    <property type="entry name" value="Fucose-specific lectin"/>
    <property type="match status" value="1"/>
</dbReference>
<protein>
    <submittedName>
        <fullName evidence="1">Uncharacterized protein</fullName>
    </submittedName>
</protein>
<sequence length="321" mass="35216">MQSTSPTAVSYRGELYAFWVGSDDGGIYYSTKSSKDSNWGSVQALAGYVSGIAVDQNTSPCAAVYQDKLYVFYNGRGQDGTFFAQRTRSGWESKVTALVDKVPSKQMGFDRNTSPAAATHNGMLHVFWCGSGSDGIYRFTLQGNEWTYRERISGPISLAFHTSPCAYSTTKDLYVFYNGGGRDGTYYITYNGDKDKPWNNPISVRATMEGGMDTLHCTSPSFVASNSGKPRLFWVGSGGVEEGLWFSEKSGDSFERQRQLTYEIRDGGHWGNPGIRTSPAAATFDIVDAEQKVLECIPFVFWAGDTSNDSKPTAPIYFAAG</sequence>
<comment type="caution">
    <text evidence="1">The sequence shown here is derived from an EMBL/GenBank/DDBJ whole genome shotgun (WGS) entry which is preliminary data.</text>
</comment>
<gene>
    <name evidence="1" type="ORF">CLO192961_LOCUS187554</name>
</gene>
<evidence type="ECO:0000313" key="1">
    <source>
        <dbReference type="EMBL" id="VUC26322.1"/>
    </source>
</evidence>
<proteinExistence type="predicted"/>
<dbReference type="Gene3D" id="2.120.10.70">
    <property type="entry name" value="Fucose-specific lectin"/>
    <property type="match status" value="1"/>
</dbReference>
<organism evidence="1 2">
    <name type="scientific">Bionectria ochroleuca</name>
    <name type="common">Gliocladium roseum</name>
    <dbReference type="NCBI Taxonomy" id="29856"/>
    <lineage>
        <taxon>Eukaryota</taxon>
        <taxon>Fungi</taxon>
        <taxon>Dikarya</taxon>
        <taxon>Ascomycota</taxon>
        <taxon>Pezizomycotina</taxon>
        <taxon>Sordariomycetes</taxon>
        <taxon>Hypocreomycetidae</taxon>
        <taxon>Hypocreales</taxon>
        <taxon>Bionectriaceae</taxon>
        <taxon>Clonostachys</taxon>
    </lineage>
</organism>
<keyword evidence="2" id="KW-1185">Reference proteome</keyword>
<dbReference type="EMBL" id="CABFNS010000746">
    <property type="protein sequence ID" value="VUC26322.1"/>
    <property type="molecule type" value="Genomic_DNA"/>
</dbReference>
<evidence type="ECO:0000313" key="2">
    <source>
        <dbReference type="Proteomes" id="UP000766486"/>
    </source>
</evidence>
<accession>A0ABY6U5M1</accession>
<dbReference type="Proteomes" id="UP000766486">
    <property type="component" value="Unassembled WGS sequence"/>
</dbReference>
<name>A0ABY6U5M1_BIOOC</name>
<reference evidence="1 2" key="1">
    <citation type="submission" date="2019-06" db="EMBL/GenBank/DDBJ databases">
        <authorList>
            <person name="Broberg M."/>
        </authorList>
    </citation>
    <scope>NUCLEOTIDE SEQUENCE [LARGE SCALE GENOMIC DNA]</scope>
</reference>